<evidence type="ECO:0000313" key="2">
    <source>
        <dbReference type="EMBL" id="EYE88949.1"/>
    </source>
</evidence>
<keyword evidence="1" id="KW-1133">Transmembrane helix</keyword>
<reference evidence="2 3" key="1">
    <citation type="journal article" date="2014" name="Genome Announc.">
        <title>Draft Genome Sequence of Fervidicella metallireducens Strain AeBT, an Iron-Reducing Thermoanaerobe from the Great Artesian Basin.</title>
        <authorList>
            <person name="Patel B.K."/>
        </authorList>
    </citation>
    <scope>NUCLEOTIDE SEQUENCE [LARGE SCALE GENOMIC DNA]</scope>
    <source>
        <strain evidence="2 3">AeB</strain>
    </source>
</reference>
<proteinExistence type="predicted"/>
<keyword evidence="1" id="KW-0472">Membrane</keyword>
<comment type="caution">
    <text evidence="2">The sequence shown here is derived from an EMBL/GenBank/DDBJ whole genome shotgun (WGS) entry which is preliminary data.</text>
</comment>
<sequence>MNNFIMMIIMQLSSLSIPFGIGTILIVLSSIIKRRDERLAKYSKVVGIIISAIPVVTLACYIIIYFMNSGGLQ</sequence>
<feature type="transmembrane region" description="Helical" evidence="1">
    <location>
        <begin position="6"/>
        <end position="32"/>
    </location>
</feature>
<keyword evidence="3" id="KW-1185">Reference proteome</keyword>
<dbReference type="AlphaFoldDB" id="A0A017RX24"/>
<keyword evidence="1" id="KW-0812">Transmembrane</keyword>
<protein>
    <submittedName>
        <fullName evidence="2">Uncharacterized protein</fullName>
    </submittedName>
</protein>
<feature type="transmembrane region" description="Helical" evidence="1">
    <location>
        <begin position="44"/>
        <end position="67"/>
    </location>
</feature>
<dbReference type="RefSeq" id="WP_035378797.1">
    <property type="nucleotide sequence ID" value="NZ_AZQP01000011.1"/>
</dbReference>
<dbReference type="EMBL" id="AZQP01000011">
    <property type="protein sequence ID" value="EYE88949.1"/>
    <property type="molecule type" value="Genomic_DNA"/>
</dbReference>
<organism evidence="2 3">
    <name type="scientific">Fervidicella metallireducens AeB</name>
    <dbReference type="NCBI Taxonomy" id="1403537"/>
    <lineage>
        <taxon>Bacteria</taxon>
        <taxon>Bacillati</taxon>
        <taxon>Bacillota</taxon>
        <taxon>Clostridia</taxon>
        <taxon>Eubacteriales</taxon>
        <taxon>Clostridiaceae</taxon>
        <taxon>Fervidicella</taxon>
    </lineage>
</organism>
<name>A0A017RX24_9CLOT</name>
<gene>
    <name evidence="2" type="ORF">Q428_05285</name>
</gene>
<accession>A0A017RX24</accession>
<evidence type="ECO:0000256" key="1">
    <source>
        <dbReference type="SAM" id="Phobius"/>
    </source>
</evidence>
<dbReference type="Proteomes" id="UP000019681">
    <property type="component" value="Unassembled WGS sequence"/>
</dbReference>
<dbReference type="STRING" id="1403537.Q428_05285"/>
<evidence type="ECO:0000313" key="3">
    <source>
        <dbReference type="Proteomes" id="UP000019681"/>
    </source>
</evidence>